<gene>
    <name evidence="2" type="ORF">ColLi_11437</name>
</gene>
<feature type="region of interest" description="Disordered" evidence="1">
    <location>
        <begin position="28"/>
        <end position="64"/>
    </location>
</feature>
<evidence type="ECO:0000256" key="1">
    <source>
        <dbReference type="SAM" id="MobiDB-lite"/>
    </source>
</evidence>
<proteinExistence type="predicted"/>
<feature type="compositionally biased region" description="Polar residues" evidence="1">
    <location>
        <begin position="52"/>
        <end position="64"/>
    </location>
</feature>
<name>A0AA37LXQ6_9PEZI</name>
<evidence type="ECO:0000313" key="2">
    <source>
        <dbReference type="EMBL" id="GJC88599.1"/>
    </source>
</evidence>
<reference evidence="2 3" key="1">
    <citation type="submission" date="2021-07" db="EMBL/GenBank/DDBJ databases">
        <title>Genome data of Colletotrichum spaethianum.</title>
        <authorList>
            <person name="Utami Y.D."/>
            <person name="Hiruma K."/>
        </authorList>
    </citation>
    <scope>NUCLEOTIDE SEQUENCE [LARGE SCALE GENOMIC DNA]</scope>
    <source>
        <strain evidence="2 3">MAFF 242679</strain>
    </source>
</reference>
<evidence type="ECO:0000313" key="3">
    <source>
        <dbReference type="Proteomes" id="UP001055172"/>
    </source>
</evidence>
<dbReference type="AlphaFoldDB" id="A0AA37LXQ6"/>
<dbReference type="Proteomes" id="UP001055172">
    <property type="component" value="Unassembled WGS sequence"/>
</dbReference>
<accession>A0AA37LXQ6</accession>
<protein>
    <submittedName>
        <fullName evidence="2">Uncharacterized protein</fullName>
    </submittedName>
</protein>
<organism evidence="2 3">
    <name type="scientific">Colletotrichum liriopes</name>
    <dbReference type="NCBI Taxonomy" id="708192"/>
    <lineage>
        <taxon>Eukaryota</taxon>
        <taxon>Fungi</taxon>
        <taxon>Dikarya</taxon>
        <taxon>Ascomycota</taxon>
        <taxon>Pezizomycotina</taxon>
        <taxon>Sordariomycetes</taxon>
        <taxon>Hypocreomycetidae</taxon>
        <taxon>Glomerellales</taxon>
        <taxon>Glomerellaceae</taxon>
        <taxon>Colletotrichum</taxon>
        <taxon>Colletotrichum spaethianum species complex</taxon>
    </lineage>
</organism>
<dbReference type="EMBL" id="BPPX01000034">
    <property type="protein sequence ID" value="GJC88599.1"/>
    <property type="molecule type" value="Genomic_DNA"/>
</dbReference>
<keyword evidence="3" id="KW-1185">Reference proteome</keyword>
<comment type="caution">
    <text evidence="2">The sequence shown here is derived from an EMBL/GenBank/DDBJ whole genome shotgun (WGS) entry which is preliminary data.</text>
</comment>
<sequence length="80" mass="8966">MYATNHPPQRDPWASDPACKDIDDLKKGVVPRQDGSGCRGKNRSGGTIRGVQWNQSQSTGFRSNNHLRRGYCAQYMRTAL</sequence>
<feature type="region of interest" description="Disordered" evidence="1">
    <location>
        <begin position="1"/>
        <end position="20"/>
    </location>
</feature>